<evidence type="ECO:0000256" key="1">
    <source>
        <dbReference type="SAM" id="MobiDB-lite"/>
    </source>
</evidence>
<reference evidence="2 3" key="1">
    <citation type="submission" date="2017-02" db="EMBL/GenBank/DDBJ databases">
        <title>Genomes of Trichoderma spp. with biocontrol activity.</title>
        <authorList>
            <person name="Gardiner D."/>
            <person name="Kazan K."/>
            <person name="Vos C."/>
            <person name="Harvey P."/>
        </authorList>
    </citation>
    <scope>NUCLEOTIDE SEQUENCE [LARGE SCALE GENOMIC DNA]</scope>
    <source>
        <strain evidence="2 3">Tr1</strain>
    </source>
</reference>
<protein>
    <submittedName>
        <fullName evidence="2">Uncharacterized protein</fullName>
    </submittedName>
</protein>
<evidence type="ECO:0000313" key="3">
    <source>
        <dbReference type="Proteomes" id="UP000236290"/>
    </source>
</evidence>
<organism evidence="2 3">
    <name type="scientific">Trichoderma harzianum</name>
    <name type="common">Hypocrea lixii</name>
    <dbReference type="NCBI Taxonomy" id="5544"/>
    <lineage>
        <taxon>Eukaryota</taxon>
        <taxon>Fungi</taxon>
        <taxon>Dikarya</taxon>
        <taxon>Ascomycota</taxon>
        <taxon>Pezizomycotina</taxon>
        <taxon>Sordariomycetes</taxon>
        <taxon>Hypocreomycetidae</taxon>
        <taxon>Hypocreales</taxon>
        <taxon>Hypocreaceae</taxon>
        <taxon>Trichoderma</taxon>
    </lineage>
</organism>
<feature type="region of interest" description="Disordered" evidence="1">
    <location>
        <begin position="1"/>
        <end position="29"/>
    </location>
</feature>
<gene>
    <name evidence="2" type="ORF">THARTR1_00960</name>
</gene>
<name>A0A2K0UNY0_TRIHA</name>
<proteinExistence type="predicted"/>
<dbReference type="Proteomes" id="UP000236290">
    <property type="component" value="Unassembled WGS sequence"/>
</dbReference>
<evidence type="ECO:0000313" key="2">
    <source>
        <dbReference type="EMBL" id="PNP59470.1"/>
    </source>
</evidence>
<sequence>MAALSMPTGQHSLPTTPNSEHGQASTTDLIPDRYIVQVQPGVNFVAH</sequence>
<comment type="caution">
    <text evidence="2">The sequence shown here is derived from an EMBL/GenBank/DDBJ whole genome shotgun (WGS) entry which is preliminary data.</text>
</comment>
<dbReference type="EMBL" id="MTYI01000007">
    <property type="protein sequence ID" value="PNP59470.1"/>
    <property type="molecule type" value="Genomic_DNA"/>
</dbReference>
<feature type="compositionally biased region" description="Polar residues" evidence="1">
    <location>
        <begin position="7"/>
        <end position="28"/>
    </location>
</feature>
<dbReference type="AlphaFoldDB" id="A0A2K0UNY0"/>
<accession>A0A2K0UNY0</accession>